<feature type="binding site" evidence="8">
    <location>
        <position position="55"/>
    </location>
    <ligand>
        <name>L-glutamine</name>
        <dbReference type="ChEBI" id="CHEBI:58359"/>
    </ligand>
</feature>
<feature type="domain" description="Carbamoyl-phosphate synthase small subunit N-terminal" evidence="9">
    <location>
        <begin position="2"/>
        <end position="144"/>
    </location>
</feature>
<feature type="active site" description="Nucleophile" evidence="8">
    <location>
        <position position="275"/>
    </location>
</feature>
<evidence type="ECO:0000259" key="9">
    <source>
        <dbReference type="SMART" id="SM01097"/>
    </source>
</evidence>
<evidence type="ECO:0000256" key="1">
    <source>
        <dbReference type="ARBA" id="ARBA00005077"/>
    </source>
</evidence>
<feature type="binding site" evidence="8">
    <location>
        <position position="319"/>
    </location>
    <ligand>
        <name>L-glutamine</name>
        <dbReference type="ChEBI" id="CHEBI:58359"/>
    </ligand>
</feature>
<dbReference type="PANTHER" id="PTHR43418:SF7">
    <property type="entry name" value="CARBAMOYL-PHOSPHATE SYNTHASE SMALL CHAIN"/>
    <property type="match status" value="1"/>
</dbReference>
<dbReference type="InterPro" id="IPR036480">
    <property type="entry name" value="CarbP_synth_ssu_N_sf"/>
</dbReference>
<dbReference type="InterPro" id="IPR035686">
    <property type="entry name" value="CPSase_GATase1"/>
</dbReference>
<dbReference type="NCBIfam" id="TIGR01368">
    <property type="entry name" value="CPSaseIIsmall"/>
    <property type="match status" value="1"/>
</dbReference>
<evidence type="ECO:0000256" key="2">
    <source>
        <dbReference type="ARBA" id="ARBA00007800"/>
    </source>
</evidence>
<dbReference type="Pfam" id="PF00117">
    <property type="entry name" value="GATase"/>
    <property type="match status" value="1"/>
</dbReference>
<evidence type="ECO:0000256" key="3">
    <source>
        <dbReference type="ARBA" id="ARBA00022598"/>
    </source>
</evidence>
<proteinExistence type="inferred from homology"/>
<keyword evidence="4 8" id="KW-0547">Nucleotide-binding</keyword>
<dbReference type="SUPFAM" id="SSF52021">
    <property type="entry name" value="Carbamoyl phosphate synthetase, small subunit N-terminal domain"/>
    <property type="match status" value="1"/>
</dbReference>
<evidence type="ECO:0000256" key="6">
    <source>
        <dbReference type="ARBA" id="ARBA00022962"/>
    </source>
</evidence>
<comment type="similarity">
    <text evidence="2 8">Belongs to the CarA family.</text>
</comment>
<dbReference type="PROSITE" id="PS51273">
    <property type="entry name" value="GATASE_TYPE_1"/>
    <property type="match status" value="1"/>
</dbReference>
<dbReference type="AlphaFoldDB" id="G8QQY0"/>
<dbReference type="CDD" id="cd01744">
    <property type="entry name" value="GATase1_CPSase"/>
    <property type="match status" value="1"/>
</dbReference>
<dbReference type="PRINTS" id="PR00097">
    <property type="entry name" value="ANTSNTHASEII"/>
</dbReference>
<dbReference type="OrthoDB" id="9804328at2"/>
<comment type="function">
    <text evidence="8">Small subunit of the glutamine-dependent carbamoyl phosphate synthetase (CPSase). CPSase catalyzes the formation of carbamoyl phosphate from the ammonia moiety of glutamine, carbonate, and phosphate donated by ATP, constituting the first step of 2 biosynthetic pathways, one leading to arginine and/or urea and the other to pyrimidine nucleotides. The small subunit (glutamine amidotransferase) binds and cleaves glutamine to supply the large subunit with the substrate ammonia.</text>
</comment>
<feature type="binding site" evidence="8">
    <location>
        <position position="317"/>
    </location>
    <ligand>
        <name>L-glutamine</name>
        <dbReference type="ChEBI" id="CHEBI:58359"/>
    </ligand>
</feature>
<keyword evidence="5 8" id="KW-0067">ATP-binding</keyword>
<dbReference type="InterPro" id="IPR006274">
    <property type="entry name" value="CarbamoylP_synth_ssu"/>
</dbReference>
<evidence type="ECO:0000256" key="7">
    <source>
        <dbReference type="ARBA" id="ARBA00048816"/>
    </source>
</evidence>
<comment type="pathway">
    <text evidence="8">Pyrimidine metabolism; UMP biosynthesis via de novo pathway; (S)-dihydroorotate from bicarbonate: step 1/3.</text>
</comment>
<dbReference type="PANTHER" id="PTHR43418">
    <property type="entry name" value="MULTIFUNCTIONAL TRYPTOPHAN BIOSYNTHESIS PROTEIN-RELATED"/>
    <property type="match status" value="1"/>
</dbReference>
<feature type="binding site" evidence="8">
    <location>
        <position position="276"/>
    </location>
    <ligand>
        <name>L-glutamine</name>
        <dbReference type="ChEBI" id="CHEBI:58359"/>
    </ligand>
</feature>
<dbReference type="NCBIfam" id="NF009475">
    <property type="entry name" value="PRK12838.1"/>
    <property type="match status" value="1"/>
</dbReference>
<comment type="pathway">
    <text evidence="1 8">Amino-acid biosynthesis; L-arginine biosynthesis; carbamoyl phosphate from bicarbonate: step 1/1.</text>
</comment>
<dbReference type="UniPathway" id="UPA00070">
    <property type="reaction ID" value="UER00115"/>
</dbReference>
<feature type="active site" evidence="8">
    <location>
        <position position="361"/>
    </location>
</feature>
<dbReference type="InterPro" id="IPR050472">
    <property type="entry name" value="Anth_synth/Amidotransfase"/>
</dbReference>
<accession>G8QQY0</accession>
<dbReference type="GO" id="GO:0006526">
    <property type="term" value="P:L-arginine biosynthetic process"/>
    <property type="evidence" value="ECO:0007669"/>
    <property type="project" value="UniProtKB-UniRule"/>
</dbReference>
<dbReference type="InterPro" id="IPR017926">
    <property type="entry name" value="GATASE"/>
</dbReference>
<reference evidence="10 11" key="1">
    <citation type="submission" date="2011-11" db="EMBL/GenBank/DDBJ databases">
        <title>Complete sequence of Spirochaeta sp. grapes.</title>
        <authorList>
            <consortium name="US DOE Joint Genome Institute"/>
            <person name="Lucas S."/>
            <person name="Han J."/>
            <person name="Lapidus A."/>
            <person name="Cheng J.-F."/>
            <person name="Goodwin L."/>
            <person name="Pitluck S."/>
            <person name="Peters L."/>
            <person name="Ovchinnikova G."/>
            <person name="Munk A.C."/>
            <person name="Detter J.C."/>
            <person name="Han C."/>
            <person name="Tapia R."/>
            <person name="Land M."/>
            <person name="Hauser L."/>
            <person name="Kyrpides N."/>
            <person name="Ivanova N."/>
            <person name="Pagani I."/>
            <person name="Ritalahtilisa K."/>
            <person name="Loeffler F."/>
            <person name="Woyke T."/>
        </authorList>
    </citation>
    <scope>NUCLEOTIDE SEQUENCE [LARGE SCALE GENOMIC DNA]</scope>
    <source>
        <strain evidence="11">ATCC BAA-1885 / DSM 22778 / Grapes</strain>
    </source>
</reference>
<feature type="active site" evidence="8">
    <location>
        <position position="359"/>
    </location>
</feature>
<comment type="catalytic activity">
    <reaction evidence="8">
        <text>L-glutamine + H2O = L-glutamate + NH4(+)</text>
        <dbReference type="Rhea" id="RHEA:15889"/>
        <dbReference type="ChEBI" id="CHEBI:15377"/>
        <dbReference type="ChEBI" id="CHEBI:28938"/>
        <dbReference type="ChEBI" id="CHEBI:29985"/>
        <dbReference type="ChEBI" id="CHEBI:58359"/>
    </reaction>
</comment>
<dbReference type="UniPathway" id="UPA00068">
    <property type="reaction ID" value="UER00171"/>
</dbReference>
<dbReference type="GO" id="GO:0044205">
    <property type="term" value="P:'de novo' UMP biosynthetic process"/>
    <property type="evidence" value="ECO:0007669"/>
    <property type="project" value="UniProtKB-UniRule"/>
</dbReference>
<feature type="binding site" evidence="8">
    <location>
        <position position="250"/>
    </location>
    <ligand>
        <name>L-glutamine</name>
        <dbReference type="ChEBI" id="CHEBI:58359"/>
    </ligand>
</feature>
<comment type="subunit">
    <text evidence="8">Composed of two chains; the small (or glutamine) chain promotes the hydrolysis of glutamine to ammonia, which is used by the large (or ammonia) chain to synthesize carbamoyl phosphate. Tetramer of heterodimers (alpha,beta)4.</text>
</comment>
<keyword evidence="8" id="KW-0028">Amino-acid biosynthesis</keyword>
<dbReference type="eggNOG" id="COG0505">
    <property type="taxonomic scope" value="Bacteria"/>
</dbReference>
<dbReference type="GO" id="GO:0004359">
    <property type="term" value="F:glutaminase activity"/>
    <property type="evidence" value="ECO:0007669"/>
    <property type="project" value="RHEA"/>
</dbReference>
<dbReference type="Gene3D" id="3.40.50.880">
    <property type="match status" value="1"/>
</dbReference>
<protein>
    <recommendedName>
        <fullName evidence="8">Carbamoyl phosphate synthase small chain</fullName>
        <ecNumber evidence="8">6.3.5.5</ecNumber>
    </recommendedName>
    <alternativeName>
        <fullName evidence="8">Carbamoyl phosphate synthetase glutamine chain</fullName>
    </alternativeName>
</protein>
<evidence type="ECO:0000313" key="10">
    <source>
        <dbReference type="EMBL" id="AEV29828.1"/>
    </source>
</evidence>
<keyword evidence="3 8" id="KW-0436">Ligase</keyword>
<dbReference type="GO" id="GO:0004088">
    <property type="term" value="F:carbamoyl-phosphate synthase (glutamine-hydrolyzing) activity"/>
    <property type="evidence" value="ECO:0007669"/>
    <property type="project" value="UniProtKB-UniRule"/>
</dbReference>
<dbReference type="SMART" id="SM01097">
    <property type="entry name" value="CPSase_sm_chain"/>
    <property type="match status" value="1"/>
</dbReference>
<dbReference type="KEGG" id="sgp:SpiGrapes_2041"/>
<dbReference type="GO" id="GO:0006541">
    <property type="term" value="P:glutamine metabolic process"/>
    <property type="evidence" value="ECO:0007669"/>
    <property type="project" value="InterPro"/>
</dbReference>
<dbReference type="GO" id="GO:0005524">
    <property type="term" value="F:ATP binding"/>
    <property type="evidence" value="ECO:0007669"/>
    <property type="project" value="UniProtKB-UniRule"/>
</dbReference>
<dbReference type="Gene3D" id="3.50.30.20">
    <property type="entry name" value="Carbamoyl-phosphate synthase small subunit, N-terminal domain"/>
    <property type="match status" value="1"/>
</dbReference>
<dbReference type="GO" id="GO:0006207">
    <property type="term" value="P:'de novo' pyrimidine nucleobase biosynthetic process"/>
    <property type="evidence" value="ECO:0007669"/>
    <property type="project" value="InterPro"/>
</dbReference>
<dbReference type="Proteomes" id="UP000005632">
    <property type="component" value="Chromosome"/>
</dbReference>
<evidence type="ECO:0000256" key="8">
    <source>
        <dbReference type="HAMAP-Rule" id="MF_01209"/>
    </source>
</evidence>
<evidence type="ECO:0000256" key="5">
    <source>
        <dbReference type="ARBA" id="ARBA00022840"/>
    </source>
</evidence>
<dbReference type="EC" id="6.3.5.5" evidence="8"/>
<name>G8QQY0_SPHPG</name>
<keyword evidence="11" id="KW-1185">Reference proteome</keyword>
<keyword evidence="6 8" id="KW-0315">Glutamine amidotransferase</keyword>
<dbReference type="InterPro" id="IPR002474">
    <property type="entry name" value="CarbamoylP_synth_ssu_N"/>
</dbReference>
<evidence type="ECO:0000313" key="11">
    <source>
        <dbReference type="Proteomes" id="UP000005632"/>
    </source>
</evidence>
<keyword evidence="8" id="KW-0665">Pyrimidine biosynthesis</keyword>
<feature type="binding site" evidence="8">
    <location>
        <position position="248"/>
    </location>
    <ligand>
        <name>L-glutamine</name>
        <dbReference type="ChEBI" id="CHEBI:58359"/>
    </ligand>
</feature>
<feature type="binding site" evidence="8">
    <location>
        <position position="279"/>
    </location>
    <ligand>
        <name>L-glutamine</name>
        <dbReference type="ChEBI" id="CHEBI:58359"/>
    </ligand>
</feature>
<gene>
    <name evidence="8" type="primary">carA</name>
    <name evidence="10" type="ordered locus">SpiGrapes_2041</name>
</gene>
<dbReference type="STRING" id="158190.SpiGrapes_2041"/>
<dbReference type="RefSeq" id="WP_014270671.1">
    <property type="nucleotide sequence ID" value="NC_016633.1"/>
</dbReference>
<dbReference type="PRINTS" id="PR00099">
    <property type="entry name" value="CPSGATASE"/>
</dbReference>
<feature type="binding site" evidence="8">
    <location>
        <position position="320"/>
    </location>
    <ligand>
        <name>L-glutamine</name>
        <dbReference type="ChEBI" id="CHEBI:58359"/>
    </ligand>
</feature>
<dbReference type="InterPro" id="IPR029062">
    <property type="entry name" value="Class_I_gatase-like"/>
</dbReference>
<dbReference type="SUPFAM" id="SSF52317">
    <property type="entry name" value="Class I glutamine amidotransferase-like"/>
    <property type="match status" value="1"/>
</dbReference>
<dbReference type="HOGENOM" id="CLU_035901_2_1_12"/>
<dbReference type="PRINTS" id="PR00096">
    <property type="entry name" value="GATASE"/>
</dbReference>
<dbReference type="Pfam" id="PF00988">
    <property type="entry name" value="CPSase_sm_chain"/>
    <property type="match status" value="1"/>
</dbReference>
<comment type="catalytic activity">
    <reaction evidence="7 8">
        <text>hydrogencarbonate + L-glutamine + 2 ATP + H2O = carbamoyl phosphate + L-glutamate + 2 ADP + phosphate + 2 H(+)</text>
        <dbReference type="Rhea" id="RHEA:18633"/>
        <dbReference type="ChEBI" id="CHEBI:15377"/>
        <dbReference type="ChEBI" id="CHEBI:15378"/>
        <dbReference type="ChEBI" id="CHEBI:17544"/>
        <dbReference type="ChEBI" id="CHEBI:29985"/>
        <dbReference type="ChEBI" id="CHEBI:30616"/>
        <dbReference type="ChEBI" id="CHEBI:43474"/>
        <dbReference type="ChEBI" id="CHEBI:58228"/>
        <dbReference type="ChEBI" id="CHEBI:58359"/>
        <dbReference type="ChEBI" id="CHEBI:456216"/>
        <dbReference type="EC" id="6.3.5.5"/>
    </reaction>
</comment>
<keyword evidence="8" id="KW-0055">Arginine biosynthesis</keyword>
<dbReference type="HAMAP" id="MF_01209">
    <property type="entry name" value="CPSase_S_chain"/>
    <property type="match status" value="1"/>
</dbReference>
<feature type="region of interest" description="CPSase" evidence="8">
    <location>
        <begin position="1"/>
        <end position="187"/>
    </location>
</feature>
<sequence>MEKTFLVLSDGSIFSGYGFGKLAPKPSELNAFPPIGEAVFNTSMTGYQEILTDPSYHGQMVVMTYPHIGNYGCEENLNENALCPQAIPATALVVHELYDGPLPQGKTSLRSFMEKHEVYGITGVDTRRLTLHLRDFGSCNALLVRSDCSTLKGKELILAMKALHAFPSISERDLIEGVSVKKICVDPVVEIPIPEKESLRFAVVDFGIKKSIINELYKRQVRVTLFPSSVTSEEILNSGCSAMFLSNGPGDPALLTHAVRMTKEVIGKLPVFGICLGHQIITCALGGKTVKMKFGHHGANHPVRDCVTGRTFVTSQNHGFMADRESLPPCTNQWFMNANDNSNEGLIHTDLPVMSVQFHPEASPGPHDGSWIFDRFLEVAKQGVTTL</sequence>
<dbReference type="EMBL" id="CP003155">
    <property type="protein sequence ID" value="AEV29828.1"/>
    <property type="molecule type" value="Genomic_DNA"/>
</dbReference>
<evidence type="ECO:0000256" key="4">
    <source>
        <dbReference type="ARBA" id="ARBA00022741"/>
    </source>
</evidence>
<organism evidence="10 11">
    <name type="scientific">Sphaerochaeta pleomorpha (strain ATCC BAA-1885 / DSM 22778 / Grapes)</name>
    <dbReference type="NCBI Taxonomy" id="158190"/>
    <lineage>
        <taxon>Bacteria</taxon>
        <taxon>Pseudomonadati</taxon>
        <taxon>Spirochaetota</taxon>
        <taxon>Spirochaetia</taxon>
        <taxon>Spirochaetales</taxon>
        <taxon>Sphaerochaetaceae</taxon>
        <taxon>Sphaerochaeta</taxon>
    </lineage>
</organism>